<dbReference type="KEGG" id="cheb:HH215_31290"/>
<keyword evidence="3" id="KW-1185">Reference proteome</keyword>
<dbReference type="Gene3D" id="1.20.5.340">
    <property type="match status" value="1"/>
</dbReference>
<sequence>MNHELKDMLQSVIREELAPVHQRLERIETRLDRVEERLDRVEERLDRVEVRLDRMETRLENVETRLDQVETRLEALEEDSQLIKRAVLETNESVKRYEAIQESQQRIIELLSSRSIEQEAQLKRIV</sequence>
<protein>
    <submittedName>
        <fullName evidence="2">Uncharacterized protein</fullName>
    </submittedName>
</protein>
<dbReference type="Gene3D" id="1.20.5.110">
    <property type="match status" value="1"/>
</dbReference>
<name>A0A7Z2VQ27_9BACL</name>
<keyword evidence="1" id="KW-0175">Coiled coil</keyword>
<dbReference type="SUPFAM" id="SSF57997">
    <property type="entry name" value="Tropomyosin"/>
    <property type="match status" value="1"/>
</dbReference>
<dbReference type="AlphaFoldDB" id="A0A7Z2VQ27"/>
<accession>A0A7Z2VQ27</accession>
<dbReference type="EMBL" id="CP051680">
    <property type="protein sequence ID" value="QJD87222.1"/>
    <property type="molecule type" value="Genomic_DNA"/>
</dbReference>
<dbReference type="Proteomes" id="UP000502248">
    <property type="component" value="Chromosome"/>
</dbReference>
<dbReference type="RefSeq" id="WP_169283468.1">
    <property type="nucleotide sequence ID" value="NZ_CP051680.1"/>
</dbReference>
<evidence type="ECO:0000313" key="2">
    <source>
        <dbReference type="EMBL" id="QJD87222.1"/>
    </source>
</evidence>
<proteinExistence type="predicted"/>
<reference evidence="2 3" key="1">
    <citation type="submission" date="2020-04" db="EMBL/GenBank/DDBJ databases">
        <title>Genome sequencing of novel species.</title>
        <authorList>
            <person name="Heo J."/>
            <person name="Kim S.-J."/>
            <person name="Kim J.-S."/>
            <person name="Hong S.-B."/>
            <person name="Kwon S.-W."/>
        </authorList>
    </citation>
    <scope>NUCLEOTIDE SEQUENCE [LARGE SCALE GENOMIC DNA]</scope>
    <source>
        <strain evidence="2 3">MFER-1</strain>
    </source>
</reference>
<evidence type="ECO:0000313" key="3">
    <source>
        <dbReference type="Proteomes" id="UP000502248"/>
    </source>
</evidence>
<organism evidence="2 3">
    <name type="scientific">Cohnella herbarum</name>
    <dbReference type="NCBI Taxonomy" id="2728023"/>
    <lineage>
        <taxon>Bacteria</taxon>
        <taxon>Bacillati</taxon>
        <taxon>Bacillota</taxon>
        <taxon>Bacilli</taxon>
        <taxon>Bacillales</taxon>
        <taxon>Paenibacillaceae</taxon>
        <taxon>Cohnella</taxon>
    </lineage>
</organism>
<evidence type="ECO:0000256" key="1">
    <source>
        <dbReference type="SAM" id="Coils"/>
    </source>
</evidence>
<gene>
    <name evidence="2" type="ORF">HH215_31290</name>
</gene>
<feature type="coiled-coil region" evidence="1">
    <location>
        <begin position="24"/>
        <end position="86"/>
    </location>
</feature>